<reference evidence="1 2" key="1">
    <citation type="submission" date="2024-10" db="EMBL/GenBank/DDBJ databases">
        <authorList>
            <person name="Kim D."/>
        </authorList>
    </citation>
    <scope>NUCLEOTIDE SEQUENCE [LARGE SCALE GENOMIC DNA]</scope>
    <source>
        <strain evidence="1">BH-2024</strain>
    </source>
</reference>
<organism evidence="1 2">
    <name type="scientific">Heterodera trifolii</name>
    <dbReference type="NCBI Taxonomy" id="157864"/>
    <lineage>
        <taxon>Eukaryota</taxon>
        <taxon>Metazoa</taxon>
        <taxon>Ecdysozoa</taxon>
        <taxon>Nematoda</taxon>
        <taxon>Chromadorea</taxon>
        <taxon>Rhabditida</taxon>
        <taxon>Tylenchina</taxon>
        <taxon>Tylenchomorpha</taxon>
        <taxon>Tylenchoidea</taxon>
        <taxon>Heteroderidae</taxon>
        <taxon>Heteroderinae</taxon>
        <taxon>Heterodera</taxon>
    </lineage>
</organism>
<evidence type="ECO:0000313" key="2">
    <source>
        <dbReference type="Proteomes" id="UP001620626"/>
    </source>
</evidence>
<dbReference type="EMBL" id="JBICBT010000276">
    <property type="protein sequence ID" value="KAL3118483.1"/>
    <property type="molecule type" value="Genomic_DNA"/>
</dbReference>
<keyword evidence="2" id="KW-1185">Reference proteome</keyword>
<comment type="caution">
    <text evidence="1">The sequence shown here is derived from an EMBL/GenBank/DDBJ whole genome shotgun (WGS) entry which is preliminary data.</text>
</comment>
<dbReference type="Proteomes" id="UP001620626">
    <property type="component" value="Unassembled WGS sequence"/>
</dbReference>
<sequence>MFRYDYTVIVFPNWTDPEAMAIISEANSYFDLIDVNQINVIVVRIEDDETNFELASKATEWFTPTIESKMKEAIKMWWDHKRHLKLSDLAKELKQSLQYYRNLVLIHNWKFFSSAATITLGVTQSFIRSAKAEQSFRHKIVPVSFIDAEIFHVHMLL</sequence>
<protein>
    <submittedName>
        <fullName evidence="1">Uncharacterized protein</fullName>
    </submittedName>
</protein>
<name>A0ABD2LTQ6_9BILA</name>
<dbReference type="AlphaFoldDB" id="A0ABD2LTQ6"/>
<proteinExistence type="predicted"/>
<accession>A0ABD2LTQ6</accession>
<gene>
    <name evidence="1" type="ORF">niasHT_008715</name>
</gene>
<evidence type="ECO:0000313" key="1">
    <source>
        <dbReference type="EMBL" id="KAL3118483.1"/>
    </source>
</evidence>